<dbReference type="Pfam" id="PF00589">
    <property type="entry name" value="Phage_integrase"/>
    <property type="match status" value="1"/>
</dbReference>
<dbReference type="EMBL" id="FNNP01000011">
    <property type="protein sequence ID" value="SDX77192.1"/>
    <property type="molecule type" value="Genomic_DNA"/>
</dbReference>
<evidence type="ECO:0000256" key="3">
    <source>
        <dbReference type="SAM" id="MobiDB-lite"/>
    </source>
</evidence>
<protein>
    <submittedName>
        <fullName evidence="5">Phage integrase family protein</fullName>
    </submittedName>
</protein>
<evidence type="ECO:0000259" key="4">
    <source>
        <dbReference type="PROSITE" id="PS51898"/>
    </source>
</evidence>
<dbReference type="AlphaFoldDB" id="A0A1H3EEN7"/>
<dbReference type="GO" id="GO:0003677">
    <property type="term" value="F:DNA binding"/>
    <property type="evidence" value="ECO:0007669"/>
    <property type="project" value="InterPro"/>
</dbReference>
<feature type="domain" description="Tyr recombinase" evidence="4">
    <location>
        <begin position="23"/>
        <end position="206"/>
    </location>
</feature>
<dbReference type="GO" id="GO:0015074">
    <property type="term" value="P:DNA integration"/>
    <property type="evidence" value="ECO:0007669"/>
    <property type="project" value="UniProtKB-KW"/>
</dbReference>
<dbReference type="InterPro" id="IPR013762">
    <property type="entry name" value="Integrase-like_cat_sf"/>
</dbReference>
<dbReference type="Gene3D" id="1.10.443.10">
    <property type="entry name" value="Intergrase catalytic core"/>
    <property type="match status" value="1"/>
</dbReference>
<accession>A0A1H3EEN7</accession>
<evidence type="ECO:0000313" key="6">
    <source>
        <dbReference type="Proteomes" id="UP000183400"/>
    </source>
</evidence>
<evidence type="ECO:0000256" key="2">
    <source>
        <dbReference type="ARBA" id="ARBA00023172"/>
    </source>
</evidence>
<dbReference type="PANTHER" id="PTHR30349">
    <property type="entry name" value="PHAGE INTEGRASE-RELATED"/>
    <property type="match status" value="1"/>
</dbReference>
<evidence type="ECO:0000256" key="1">
    <source>
        <dbReference type="ARBA" id="ARBA00022908"/>
    </source>
</evidence>
<dbReference type="SUPFAM" id="SSF56349">
    <property type="entry name" value="DNA breaking-rejoining enzymes"/>
    <property type="match status" value="1"/>
</dbReference>
<dbReference type="GO" id="GO:0006310">
    <property type="term" value="P:DNA recombination"/>
    <property type="evidence" value="ECO:0007669"/>
    <property type="project" value="UniProtKB-KW"/>
</dbReference>
<keyword evidence="6" id="KW-1185">Reference proteome</keyword>
<dbReference type="PROSITE" id="PS51898">
    <property type="entry name" value="TYR_RECOMBINASE"/>
    <property type="match status" value="1"/>
</dbReference>
<dbReference type="OrthoDB" id="5297095at2"/>
<dbReference type="PANTHER" id="PTHR30349:SF82">
    <property type="entry name" value="INTEGRASE_RECOMBINASE YOEC-RELATED"/>
    <property type="match status" value="1"/>
</dbReference>
<keyword evidence="1" id="KW-0229">DNA integration</keyword>
<proteinExistence type="predicted"/>
<organism evidence="5 6">
    <name type="scientific">Ruegeria halocynthiae</name>
    <dbReference type="NCBI Taxonomy" id="985054"/>
    <lineage>
        <taxon>Bacteria</taxon>
        <taxon>Pseudomonadati</taxon>
        <taxon>Pseudomonadota</taxon>
        <taxon>Alphaproteobacteria</taxon>
        <taxon>Rhodobacterales</taxon>
        <taxon>Roseobacteraceae</taxon>
        <taxon>Ruegeria</taxon>
    </lineage>
</organism>
<dbReference type="InterPro" id="IPR011010">
    <property type="entry name" value="DNA_brk_join_enz"/>
</dbReference>
<gene>
    <name evidence="5" type="ORF">SAMN05444358_11133</name>
</gene>
<feature type="region of interest" description="Disordered" evidence="3">
    <location>
        <begin position="222"/>
        <end position="243"/>
    </location>
</feature>
<name>A0A1H3EEN7_9RHOB</name>
<dbReference type="InterPro" id="IPR050090">
    <property type="entry name" value="Tyrosine_recombinase_XerCD"/>
</dbReference>
<evidence type="ECO:0000313" key="5">
    <source>
        <dbReference type="EMBL" id="SDX77192.1"/>
    </source>
</evidence>
<sequence length="243" mass="27678">MSKVQLPAVTPKRRAWNKGRIVGQKRPLLPKQVWAIRARLELPRKLRDLKLFNVAIDSKLRGCDLMKLSVSDLVRDDRVRERVSVIQSKTQRPVQFELSENTRDSIAAWIKSPEMNGCRFMFPSRFHDRPHNSTRQYGRLVRDWVAAIGLEPSGYGTHSLRRTKAAEIYRKTGNLRAVQLLLGHTKVDSTVRYLGVELEDALSIAQQIDIRTMLAGGTCRSPIQTRPTVAPPQWFGSSPTRSL</sequence>
<reference evidence="6" key="1">
    <citation type="submission" date="2016-10" db="EMBL/GenBank/DDBJ databases">
        <authorList>
            <person name="Varghese N."/>
            <person name="Submissions S."/>
        </authorList>
    </citation>
    <scope>NUCLEOTIDE SEQUENCE [LARGE SCALE GENOMIC DNA]</scope>
    <source>
        <strain evidence="6">DSM 27839</strain>
    </source>
</reference>
<dbReference type="Proteomes" id="UP000183400">
    <property type="component" value="Unassembled WGS sequence"/>
</dbReference>
<dbReference type="InterPro" id="IPR002104">
    <property type="entry name" value="Integrase_catalytic"/>
</dbReference>
<keyword evidence="2" id="KW-0233">DNA recombination</keyword>